<feature type="region of interest" description="Disordered" evidence="1">
    <location>
        <begin position="159"/>
        <end position="178"/>
    </location>
</feature>
<feature type="non-terminal residue" evidence="2">
    <location>
        <position position="1"/>
    </location>
</feature>
<comment type="caution">
    <text evidence="2">The sequence shown here is derived from an EMBL/GenBank/DDBJ whole genome shotgun (WGS) entry which is preliminary data.</text>
</comment>
<evidence type="ECO:0000313" key="3">
    <source>
        <dbReference type="Proteomes" id="UP001189429"/>
    </source>
</evidence>
<evidence type="ECO:0000313" key="2">
    <source>
        <dbReference type="EMBL" id="CAK0841383.1"/>
    </source>
</evidence>
<dbReference type="Proteomes" id="UP001189429">
    <property type="component" value="Unassembled WGS sequence"/>
</dbReference>
<feature type="compositionally biased region" description="Basic residues" evidence="1">
    <location>
        <begin position="159"/>
        <end position="171"/>
    </location>
</feature>
<organism evidence="2 3">
    <name type="scientific">Prorocentrum cordatum</name>
    <dbReference type="NCBI Taxonomy" id="2364126"/>
    <lineage>
        <taxon>Eukaryota</taxon>
        <taxon>Sar</taxon>
        <taxon>Alveolata</taxon>
        <taxon>Dinophyceae</taxon>
        <taxon>Prorocentrales</taxon>
        <taxon>Prorocentraceae</taxon>
        <taxon>Prorocentrum</taxon>
    </lineage>
</organism>
<protein>
    <submittedName>
        <fullName evidence="2">Uncharacterized protein</fullName>
    </submittedName>
</protein>
<proteinExistence type="predicted"/>
<keyword evidence="3" id="KW-1185">Reference proteome</keyword>
<accession>A0ABN9T8L0</accession>
<gene>
    <name evidence="2" type="ORF">PCOR1329_LOCUS36602</name>
</gene>
<evidence type="ECO:0000256" key="1">
    <source>
        <dbReference type="SAM" id="MobiDB-lite"/>
    </source>
</evidence>
<reference evidence="2" key="1">
    <citation type="submission" date="2023-10" db="EMBL/GenBank/DDBJ databases">
        <authorList>
            <person name="Chen Y."/>
            <person name="Shah S."/>
            <person name="Dougan E. K."/>
            <person name="Thang M."/>
            <person name="Chan C."/>
        </authorList>
    </citation>
    <scope>NUCLEOTIDE SEQUENCE [LARGE SCALE GENOMIC DNA]</scope>
</reference>
<name>A0ABN9T8L0_9DINO</name>
<feature type="region of interest" description="Disordered" evidence="1">
    <location>
        <begin position="95"/>
        <end position="136"/>
    </location>
</feature>
<dbReference type="EMBL" id="CAUYUJ010014451">
    <property type="protein sequence ID" value="CAK0841383.1"/>
    <property type="molecule type" value="Genomic_DNA"/>
</dbReference>
<feature type="non-terminal residue" evidence="2">
    <location>
        <position position="698"/>
    </location>
</feature>
<sequence length="698" mass="76770">VAALLPCDMGVDSAAETIDGTPHGVAAVSPTTSFLSMGKSTWNDLCVDLRFTNAVLFPKPAWGYIHNEPGHEVKQASGHLRAAPAAAKAWWQHLFGDSGKGDREPSSNSPSQMMKKKKKQQRSASQRAPTNPVDLDDLDAIIRETNEQPYFLDAPQRWQKNRHGRAGKKGRAATNDQVRESAAGIEGCAEARLDFGGASPERNPYRVTVAGGSARGCSDIERESGDVSENVINFIPDALRQTERVFDAELSLSDMGTCLLNATAAADDAWASICPTWEVRAPLTVAYFNVLAHRVCTGRGQVSFPQLQFERRQRWSNLLWSGACRVCLEVSPVAGMSGHAFTVRFPRMTHEPEVEIVDDGNVNERIATTLTTFVQSVERTSARFFIIIYSSGIIHMDFGDPYSIEVAGDEDVEDEDAAPCDLPDESIQEAAAREEHIAESQVSRKRQKREGESTVDLLAAYDKSGLISEGVLAICRRSLLQVEGVFLQMHKWQPMADEAFVEQFKGMRSKLNMSDLDFLRHCEDSIHRRSWVVILKAKLLPPDLVAAIPNASNKSIFCKDPKLKDVLKSAPAALALRQILHGFMRKHTKDDSLQIIEDYAEVGGEDEKLAMRIAVVMLDNCIDSVTVEEFSNKLGVGLVTDTVADIQNGIGQKGNIAYMPAACFQGTMQSLAPTECAEDIVKLQENILSRDLVEYAMG</sequence>